<sequence length="111" mass="12311">MAITIVTKFLPCTDTRGARIKVSSSNGATKTYSYDYSSRDPHALAVWMFMNDVFDVNETTIRQASGDLLLPIAGLLLDNPSGWYVNSPTIDGKGYTVIIDSKPASKWRELY</sequence>
<evidence type="ECO:0000313" key="1">
    <source>
        <dbReference type="EMBL" id="QQK88309.1"/>
    </source>
</evidence>
<organism evidence="1 2">
    <name type="scientific">Providencia phage PSTRCR_120</name>
    <dbReference type="NCBI Taxonomy" id="2800826"/>
    <lineage>
        <taxon>Viruses</taxon>
        <taxon>Duplodnaviria</taxon>
        <taxon>Heunggongvirae</taxon>
        <taxon>Uroviricota</taxon>
        <taxon>Caudoviricetes</taxon>
        <taxon>Autographivirales</taxon>
        <taxon>Autotranscriptaviridae</taxon>
        <taxon>Studiervirinae</taxon>
        <taxon>Solymavirus</taxon>
        <taxon>Solymavirus PSTRCR120</taxon>
    </lineage>
</organism>
<reference evidence="1 2" key="1">
    <citation type="submission" date="2020-12" db="EMBL/GenBank/DDBJ databases">
        <authorList>
            <person name="Rakov C."/>
            <person name="Alkalay-Oren S."/>
            <person name="Coppenhagen-Glazer S."/>
            <person name="Hazan R."/>
        </authorList>
    </citation>
    <scope>NUCLEOTIDE SEQUENCE [LARGE SCALE GENOMIC DNA]</scope>
</reference>
<evidence type="ECO:0000313" key="2">
    <source>
        <dbReference type="Proteomes" id="UP000595268"/>
    </source>
</evidence>
<protein>
    <submittedName>
        <fullName evidence="1">Uncharacterized protein</fullName>
    </submittedName>
</protein>
<accession>A0A7T7CKW8</accession>
<dbReference type="EMBL" id="MW358928">
    <property type="protein sequence ID" value="QQK88309.1"/>
    <property type="molecule type" value="Genomic_DNA"/>
</dbReference>
<keyword evidence="2" id="KW-1185">Reference proteome</keyword>
<proteinExistence type="predicted"/>
<dbReference type="Proteomes" id="UP000595268">
    <property type="component" value="Segment"/>
</dbReference>
<name>A0A7T7CKW8_9CAUD</name>